<evidence type="ECO:0000259" key="1">
    <source>
        <dbReference type="PROSITE" id="PS50181"/>
    </source>
</evidence>
<dbReference type="GO" id="GO:0036503">
    <property type="term" value="P:ERAD pathway"/>
    <property type="evidence" value="ECO:0007669"/>
    <property type="project" value="TreeGrafter"/>
</dbReference>
<feature type="domain" description="F-box" evidence="1">
    <location>
        <begin position="30"/>
        <end position="85"/>
    </location>
</feature>
<dbReference type="InterPro" id="IPR036047">
    <property type="entry name" value="F-box-like_dom_sf"/>
</dbReference>
<dbReference type="GO" id="GO:0061630">
    <property type="term" value="F:ubiquitin protein ligase activity"/>
    <property type="evidence" value="ECO:0007669"/>
    <property type="project" value="TreeGrafter"/>
</dbReference>
<dbReference type="GO" id="GO:0031146">
    <property type="term" value="P:SCF-dependent proteasomal ubiquitin-dependent protein catabolic process"/>
    <property type="evidence" value="ECO:0007669"/>
    <property type="project" value="TreeGrafter"/>
</dbReference>
<reference evidence="2" key="2">
    <citation type="submission" date="2025-09" db="UniProtKB">
        <authorList>
            <consortium name="Ensembl"/>
        </authorList>
    </citation>
    <scope>IDENTIFICATION</scope>
</reference>
<dbReference type="GO" id="GO:0019005">
    <property type="term" value="C:SCF ubiquitin ligase complex"/>
    <property type="evidence" value="ECO:0007669"/>
    <property type="project" value="TreeGrafter"/>
</dbReference>
<dbReference type="SMART" id="SM00256">
    <property type="entry name" value="FBOX"/>
    <property type="match status" value="1"/>
</dbReference>
<dbReference type="SMART" id="SM01198">
    <property type="entry name" value="FBA"/>
    <property type="match status" value="1"/>
</dbReference>
<proteinExistence type="predicted"/>
<protein>
    <recommendedName>
        <fullName evidence="1">F-box domain-containing protein</fullName>
    </recommendedName>
</protein>
<dbReference type="GO" id="GO:0005737">
    <property type="term" value="C:cytoplasm"/>
    <property type="evidence" value="ECO:0007669"/>
    <property type="project" value="TreeGrafter"/>
</dbReference>
<dbReference type="PANTHER" id="PTHR12125">
    <property type="entry name" value="F-BOX ONLY PROTEIN 6-LIKE PROTEIN"/>
    <property type="match status" value="1"/>
</dbReference>
<dbReference type="SUPFAM" id="SSF49785">
    <property type="entry name" value="Galactose-binding domain-like"/>
    <property type="match status" value="1"/>
</dbReference>
<accession>A0A8C4QEE8</accession>
<dbReference type="Pfam" id="PF04300">
    <property type="entry name" value="FBA"/>
    <property type="match status" value="1"/>
</dbReference>
<organism evidence="2 3">
    <name type="scientific">Eptatretus burgeri</name>
    <name type="common">Inshore hagfish</name>
    <dbReference type="NCBI Taxonomy" id="7764"/>
    <lineage>
        <taxon>Eukaryota</taxon>
        <taxon>Metazoa</taxon>
        <taxon>Chordata</taxon>
        <taxon>Craniata</taxon>
        <taxon>Vertebrata</taxon>
        <taxon>Cyclostomata</taxon>
        <taxon>Myxini</taxon>
        <taxon>Myxiniformes</taxon>
        <taxon>Myxinidae</taxon>
        <taxon>Eptatretinae</taxon>
        <taxon>Eptatretus</taxon>
    </lineage>
</organism>
<dbReference type="PANTHER" id="PTHR12125:SF1">
    <property type="entry name" value="F-BOX ONLY PROTEIN 50"/>
    <property type="match status" value="1"/>
</dbReference>
<dbReference type="InterPro" id="IPR008979">
    <property type="entry name" value="Galactose-bd-like_sf"/>
</dbReference>
<dbReference type="Proteomes" id="UP000694388">
    <property type="component" value="Unplaced"/>
</dbReference>
<dbReference type="GO" id="GO:0006516">
    <property type="term" value="P:glycoprotein catabolic process"/>
    <property type="evidence" value="ECO:0007669"/>
    <property type="project" value="TreeGrafter"/>
</dbReference>
<dbReference type="AlphaFoldDB" id="A0A8C4QEE8"/>
<dbReference type="InterPro" id="IPR039752">
    <property type="entry name" value="F-box_only"/>
</dbReference>
<dbReference type="SUPFAM" id="SSF81383">
    <property type="entry name" value="F-box domain"/>
    <property type="match status" value="1"/>
</dbReference>
<keyword evidence="3" id="KW-1185">Reference proteome</keyword>
<dbReference type="Ensembl" id="ENSEBUT00000014808.1">
    <property type="protein sequence ID" value="ENSEBUP00000014236.1"/>
    <property type="gene ID" value="ENSEBUG00000008965.1"/>
</dbReference>
<evidence type="ECO:0000313" key="3">
    <source>
        <dbReference type="Proteomes" id="UP000694388"/>
    </source>
</evidence>
<evidence type="ECO:0000313" key="2">
    <source>
        <dbReference type="Ensembl" id="ENSEBUP00000014236.1"/>
    </source>
</evidence>
<dbReference type="PROSITE" id="PS50181">
    <property type="entry name" value="FBOX"/>
    <property type="match status" value="1"/>
</dbReference>
<dbReference type="Gene3D" id="2.60.120.260">
    <property type="entry name" value="Galactose-binding domain-like"/>
    <property type="match status" value="1"/>
</dbReference>
<dbReference type="InterPro" id="IPR007397">
    <property type="entry name" value="F-box-assoc_dom"/>
</dbReference>
<sequence>MQEVSQRNYAFAVGPFGVELVERKGTKGSSKMVDVLPENVLLEILTWVPARDLLQSCRLVCRSWSGLIDSKQVIDLLAEGLWEPFLDHQPDIMVTFRYVCLWNGGYCLKFRCRLLAADNETVIAEKILQQNENFVFKNYGSGVRYLVIEHSARHMGNLVTVTVVMVKRSQGNLVTR</sequence>
<reference evidence="2" key="1">
    <citation type="submission" date="2025-08" db="UniProtKB">
        <authorList>
            <consortium name="Ensembl"/>
        </authorList>
    </citation>
    <scope>IDENTIFICATION</scope>
</reference>
<dbReference type="InterPro" id="IPR001810">
    <property type="entry name" value="F-box_dom"/>
</dbReference>
<name>A0A8C4QEE8_EPTBU</name>